<dbReference type="AlphaFoldDB" id="K9IXY0"/>
<proteinExistence type="evidence at transcript level"/>
<organism evidence="1">
    <name type="scientific">Desmodus rotundus</name>
    <name type="common">Vampire bat</name>
    <dbReference type="NCBI Taxonomy" id="9430"/>
    <lineage>
        <taxon>Eukaryota</taxon>
        <taxon>Metazoa</taxon>
        <taxon>Chordata</taxon>
        <taxon>Craniata</taxon>
        <taxon>Vertebrata</taxon>
        <taxon>Euteleostomi</taxon>
        <taxon>Mammalia</taxon>
        <taxon>Eutheria</taxon>
        <taxon>Laurasiatheria</taxon>
        <taxon>Chiroptera</taxon>
        <taxon>Yangochiroptera</taxon>
        <taxon>Phyllostomidae</taxon>
        <taxon>Desmodontinae</taxon>
        <taxon>Desmodus</taxon>
    </lineage>
</organism>
<sequence length="91" mass="10587">MISDVEHLFICLLAICVSSLEKCLFRCSAHFLTGLFGVLFGVKLYEFFINFQYYPLIECVICEYLLQFSKLPFFHCVDGFSFAVQKLFSLM</sequence>
<reference evidence="1" key="1">
    <citation type="submission" date="2012-11" db="EMBL/GenBank/DDBJ databases">
        <title>The Vampirome: Transcriptome and Proteome Analysis of the Submandibular and Accessory Glands of the Vampire Bat and Vector of Human Rabies, Desmodus rotundus.</title>
        <authorList>
            <person name="Francischetti I.M.B."/>
            <person name="Assumpcao T.C.F."/>
            <person name="Ma D."/>
            <person name="Vicente E.C."/>
            <person name="Ribeiro J.M.C."/>
        </authorList>
    </citation>
    <scope>NUCLEOTIDE SEQUENCE</scope>
    <source>
        <tissue evidence="1">Salivary gland</tissue>
    </source>
</reference>
<dbReference type="EMBL" id="GABZ01008686">
    <property type="protein sequence ID" value="JAA44839.1"/>
    <property type="molecule type" value="mRNA"/>
</dbReference>
<evidence type="ECO:0000313" key="1">
    <source>
        <dbReference type="EMBL" id="JAA44839.1"/>
    </source>
</evidence>
<name>K9IXY0_DESRO</name>
<protein>
    <submittedName>
        <fullName evidence="1">Putative secreted protein</fullName>
    </submittedName>
</protein>
<accession>K9IXY0</accession>